<protein>
    <submittedName>
        <fullName evidence="1">Uncharacterized protein</fullName>
    </submittedName>
</protein>
<evidence type="ECO:0000313" key="2">
    <source>
        <dbReference type="Proteomes" id="UP001176940"/>
    </source>
</evidence>
<name>A0ABN9MIG6_9NEOB</name>
<dbReference type="Proteomes" id="UP001176940">
    <property type="component" value="Unassembled WGS sequence"/>
</dbReference>
<accession>A0ABN9MIG6</accession>
<dbReference type="InterPro" id="IPR036397">
    <property type="entry name" value="RNaseH_sf"/>
</dbReference>
<evidence type="ECO:0000313" key="1">
    <source>
        <dbReference type="EMBL" id="CAJ0965159.1"/>
    </source>
</evidence>
<comment type="caution">
    <text evidence="1">The sequence shown here is derived from an EMBL/GenBank/DDBJ whole genome shotgun (WGS) entry which is preliminary data.</text>
</comment>
<dbReference type="Gene3D" id="3.30.420.10">
    <property type="entry name" value="Ribonuclease H-like superfamily/Ribonuclease H"/>
    <property type="match status" value="1"/>
</dbReference>
<organism evidence="1 2">
    <name type="scientific">Ranitomeya imitator</name>
    <name type="common">mimic poison frog</name>
    <dbReference type="NCBI Taxonomy" id="111125"/>
    <lineage>
        <taxon>Eukaryota</taxon>
        <taxon>Metazoa</taxon>
        <taxon>Chordata</taxon>
        <taxon>Craniata</taxon>
        <taxon>Vertebrata</taxon>
        <taxon>Euteleostomi</taxon>
        <taxon>Amphibia</taxon>
        <taxon>Batrachia</taxon>
        <taxon>Anura</taxon>
        <taxon>Neobatrachia</taxon>
        <taxon>Hyloidea</taxon>
        <taxon>Dendrobatidae</taxon>
        <taxon>Dendrobatinae</taxon>
        <taxon>Ranitomeya</taxon>
    </lineage>
</organism>
<sequence length="233" mass="26830">MWKRSSGAGTLERSVRLHVFLCGCTLRSREPAPELRFHMRDTDVFIASGNKPLRGDFVQQAFMDNDSKHTSRLCKGYLTKKESDGVLRQMTWPPQSPDLNPIEMRHLFHGALYMTDERNGNEYGHGWAVALYVTIKLQSNHKQGEVCSTCQGTVFLRVVLRVSVWYNQLTLLPSWHHTLPRDMDHQCPTSTISHRDTRRLCFPRDGHVCTTTTITLINPNSWESHPVQEPHHL</sequence>
<reference evidence="1" key="1">
    <citation type="submission" date="2023-07" db="EMBL/GenBank/DDBJ databases">
        <authorList>
            <person name="Stuckert A."/>
        </authorList>
    </citation>
    <scope>NUCLEOTIDE SEQUENCE</scope>
</reference>
<keyword evidence="2" id="KW-1185">Reference proteome</keyword>
<proteinExistence type="predicted"/>
<gene>
    <name evidence="1" type="ORF">RIMI_LOCUS19972992</name>
</gene>
<dbReference type="EMBL" id="CAUEEQ010065251">
    <property type="protein sequence ID" value="CAJ0965159.1"/>
    <property type="molecule type" value="Genomic_DNA"/>
</dbReference>